<sequence length="293" mass="31992">MLSSSPATPEIAYSDDVLARMQAALIALRAATGVNGRKRSWAAIALDLQEFLTDPADLDDDDDENFTDPLKPLAEALRRFAAGTQVPAPDRLDGLCRLLVSKAFLTEMDLRPAAHGSALLHALTAYFGTGEQASPSRSRNTATRKTPGGRTELSVLTIAGEGNRPPAVEDSIYSLPIPPQSTDPGGLIRLMKRTGGSMRRFDGWLFRFHGQTIMVMQDSLKGEPAIYTVLYRKNAALTAEGVMIILKSRDFGFPVPEFGEKMRLFSGSFAEDALAMVKDRIWAYRQEGDADAR</sequence>
<protein>
    <submittedName>
        <fullName evidence="2">Uncharacterized protein</fullName>
    </submittedName>
</protein>
<dbReference type="OrthoDB" id="8341839at2"/>
<dbReference type="Proteomes" id="UP000002417">
    <property type="component" value="Chromosome"/>
</dbReference>
<name>A7ICP6_XANP2</name>
<accession>A7ICP6</accession>
<proteinExistence type="predicted"/>
<reference evidence="2 3" key="1">
    <citation type="submission" date="2007-07" db="EMBL/GenBank/DDBJ databases">
        <title>Complete sequence of chromosome of Xanthobacter autotrophicus Py2.</title>
        <authorList>
            <consortium name="US DOE Joint Genome Institute"/>
            <person name="Copeland A."/>
            <person name="Lucas S."/>
            <person name="Lapidus A."/>
            <person name="Barry K."/>
            <person name="Glavina del Rio T."/>
            <person name="Hammon N."/>
            <person name="Israni S."/>
            <person name="Dalin E."/>
            <person name="Tice H."/>
            <person name="Pitluck S."/>
            <person name="Sims D."/>
            <person name="Brettin T."/>
            <person name="Bruce D."/>
            <person name="Detter J.C."/>
            <person name="Han C."/>
            <person name="Tapia R."/>
            <person name="Brainard J."/>
            <person name="Schmutz J."/>
            <person name="Larimer F."/>
            <person name="Land M."/>
            <person name="Hauser L."/>
            <person name="Kyrpides N."/>
            <person name="Kim E."/>
            <person name="Ensigns S.A."/>
            <person name="Richardson P."/>
        </authorList>
    </citation>
    <scope>NUCLEOTIDE SEQUENCE [LARGE SCALE GENOMIC DNA]</scope>
    <source>
        <strain evidence="3">ATCC BAA-1158 / Py2</strain>
    </source>
</reference>
<evidence type="ECO:0000256" key="1">
    <source>
        <dbReference type="SAM" id="MobiDB-lite"/>
    </source>
</evidence>
<organism evidence="2 3">
    <name type="scientific">Xanthobacter autotrophicus (strain ATCC BAA-1158 / Py2)</name>
    <dbReference type="NCBI Taxonomy" id="78245"/>
    <lineage>
        <taxon>Bacteria</taxon>
        <taxon>Pseudomonadati</taxon>
        <taxon>Pseudomonadota</taxon>
        <taxon>Alphaproteobacteria</taxon>
        <taxon>Hyphomicrobiales</taxon>
        <taxon>Xanthobacteraceae</taxon>
        <taxon>Xanthobacter</taxon>
    </lineage>
</organism>
<keyword evidence="3" id="KW-1185">Reference proteome</keyword>
<gene>
    <name evidence="2" type="ordered locus">Xaut_0533</name>
</gene>
<dbReference type="KEGG" id="xau:Xaut_0533"/>
<evidence type="ECO:0000313" key="2">
    <source>
        <dbReference type="EMBL" id="ABS65789.1"/>
    </source>
</evidence>
<feature type="region of interest" description="Disordered" evidence="1">
    <location>
        <begin position="130"/>
        <end position="149"/>
    </location>
</feature>
<feature type="compositionally biased region" description="Polar residues" evidence="1">
    <location>
        <begin position="131"/>
        <end position="144"/>
    </location>
</feature>
<evidence type="ECO:0000313" key="3">
    <source>
        <dbReference type="Proteomes" id="UP000002417"/>
    </source>
</evidence>
<dbReference type="STRING" id="78245.Xaut_0533"/>
<dbReference type="HOGENOM" id="CLU_949805_0_0_5"/>
<dbReference type="EMBL" id="CP000781">
    <property type="protein sequence ID" value="ABS65789.1"/>
    <property type="molecule type" value="Genomic_DNA"/>
</dbReference>
<dbReference type="AlphaFoldDB" id="A7ICP6"/>